<dbReference type="InterPro" id="IPR001129">
    <property type="entry name" value="Membr-assoc_MAPEG"/>
</dbReference>
<dbReference type="RefSeq" id="WP_052464300.1">
    <property type="nucleotide sequence ID" value="NZ_AP014648.1"/>
</dbReference>
<dbReference type="KEGG" id="mcg:GL4_1873"/>
<dbReference type="PANTHER" id="PTHR31004">
    <property type="entry name" value="TRANSMEMBRANE PROTEIN 79"/>
    <property type="match status" value="1"/>
</dbReference>
<evidence type="ECO:0000313" key="6">
    <source>
        <dbReference type="EMBL" id="BAQ17325.1"/>
    </source>
</evidence>
<proteinExistence type="predicted"/>
<comment type="subcellular location">
    <subcellularLocation>
        <location evidence="1">Membrane</location>
    </subcellularLocation>
</comment>
<evidence type="ECO:0000256" key="2">
    <source>
        <dbReference type="ARBA" id="ARBA00022692"/>
    </source>
</evidence>
<feature type="transmembrane region" description="Helical" evidence="5">
    <location>
        <begin position="148"/>
        <end position="166"/>
    </location>
</feature>
<dbReference type="GO" id="GO:0045055">
    <property type="term" value="P:regulated exocytosis"/>
    <property type="evidence" value="ECO:0007669"/>
    <property type="project" value="TreeGrafter"/>
</dbReference>
<protein>
    <recommendedName>
        <fullName evidence="8">MAPEG family protein</fullName>
    </recommendedName>
</protein>
<reference evidence="6 7" key="1">
    <citation type="submission" date="2014-09" db="EMBL/GenBank/DDBJ databases">
        <title>Genome sequencing of Methyloceanibacter caenitepidi Gela4.</title>
        <authorList>
            <person name="Takeuchi M."/>
            <person name="Susumu S."/>
            <person name="Kamagata Y."/>
            <person name="Oshima K."/>
            <person name="Hattori M."/>
            <person name="Iwasaki W."/>
        </authorList>
    </citation>
    <scope>NUCLEOTIDE SEQUENCE [LARGE SCALE GENOMIC DNA]</scope>
    <source>
        <strain evidence="6 7">Gela4</strain>
    </source>
</reference>
<name>A0A0A8K332_9HYPH</name>
<feature type="transmembrane region" description="Helical" evidence="5">
    <location>
        <begin position="172"/>
        <end position="199"/>
    </location>
</feature>
<dbReference type="PANTHER" id="PTHR31004:SF1">
    <property type="entry name" value="TRANSMEMBRANE PROTEIN 79"/>
    <property type="match status" value="1"/>
</dbReference>
<evidence type="ECO:0000256" key="4">
    <source>
        <dbReference type="ARBA" id="ARBA00023136"/>
    </source>
</evidence>
<dbReference type="GO" id="GO:0005765">
    <property type="term" value="C:lysosomal membrane"/>
    <property type="evidence" value="ECO:0007669"/>
    <property type="project" value="TreeGrafter"/>
</dbReference>
<dbReference type="HOGENOM" id="CLU_1501508_0_0_5"/>
<keyword evidence="4 5" id="KW-0472">Membrane</keyword>
<organism evidence="6 7">
    <name type="scientific">Methyloceanibacter caenitepidi</name>
    <dbReference type="NCBI Taxonomy" id="1384459"/>
    <lineage>
        <taxon>Bacteria</taxon>
        <taxon>Pseudomonadati</taxon>
        <taxon>Pseudomonadota</taxon>
        <taxon>Alphaproteobacteria</taxon>
        <taxon>Hyphomicrobiales</taxon>
        <taxon>Hyphomicrobiaceae</taxon>
        <taxon>Methyloceanibacter</taxon>
    </lineage>
</organism>
<evidence type="ECO:0000256" key="1">
    <source>
        <dbReference type="ARBA" id="ARBA00004370"/>
    </source>
</evidence>
<evidence type="ECO:0008006" key="8">
    <source>
        <dbReference type="Google" id="ProtNLM"/>
    </source>
</evidence>
<dbReference type="EMBL" id="AP014648">
    <property type="protein sequence ID" value="BAQ17325.1"/>
    <property type="molecule type" value="Genomic_DNA"/>
</dbReference>
<feature type="transmembrane region" description="Helical" evidence="5">
    <location>
        <begin position="23"/>
        <end position="52"/>
    </location>
</feature>
<dbReference type="STRING" id="1384459.GL4_1873"/>
<keyword evidence="7" id="KW-1185">Reference proteome</keyword>
<dbReference type="Pfam" id="PF01124">
    <property type="entry name" value="MAPEG"/>
    <property type="match status" value="1"/>
</dbReference>
<dbReference type="Gene3D" id="1.20.120.550">
    <property type="entry name" value="Membrane associated eicosanoid/glutathione metabolism-like domain"/>
    <property type="match status" value="1"/>
</dbReference>
<feature type="transmembrane region" description="Helical" evidence="5">
    <location>
        <begin position="72"/>
        <end position="93"/>
    </location>
</feature>
<keyword evidence="2 5" id="KW-0812">Transmembrane</keyword>
<evidence type="ECO:0000256" key="3">
    <source>
        <dbReference type="ARBA" id="ARBA00022989"/>
    </source>
</evidence>
<dbReference type="SUPFAM" id="SSF161084">
    <property type="entry name" value="MAPEG domain-like"/>
    <property type="match status" value="1"/>
</dbReference>
<dbReference type="OrthoDB" id="582367at2"/>
<dbReference type="AlphaFoldDB" id="A0A0A8K332"/>
<dbReference type="Proteomes" id="UP000031643">
    <property type="component" value="Chromosome"/>
</dbReference>
<accession>A0A0A8K332</accession>
<sequence length="203" mass="22903">MQRQVRQGQTSTRRKGKRRDPRVKYFGFTAMQWPFIATLVGNWLFSAAVFAAGKTFWDWTPEAWGIADRLALVIKDAVVAILPGVLGICIVAAQRLDPSMFVGSTPKPNSPVEINTKFILNTFEQFTAYFIANAGLAMYCPIEEARTLPILTGLFVLGRILFWVGYHKNPYLRAFGFGVTFYPTVIAYVWLILIMVFGIRVPL</sequence>
<evidence type="ECO:0000313" key="7">
    <source>
        <dbReference type="Proteomes" id="UP000031643"/>
    </source>
</evidence>
<evidence type="ECO:0000256" key="5">
    <source>
        <dbReference type="SAM" id="Phobius"/>
    </source>
</evidence>
<gene>
    <name evidence="6" type="ORF">GL4_1873</name>
</gene>
<keyword evidence="3 5" id="KW-1133">Transmembrane helix</keyword>
<dbReference type="InterPro" id="IPR023352">
    <property type="entry name" value="MAPEG-like_dom_sf"/>
</dbReference>